<gene>
    <name evidence="1" type="ORF">NLJ89_g1622</name>
</gene>
<dbReference type="AlphaFoldDB" id="A0A9W8MZP9"/>
<protein>
    <submittedName>
        <fullName evidence="1">Uncharacterized protein</fullName>
    </submittedName>
</protein>
<dbReference type="Proteomes" id="UP001148786">
    <property type="component" value="Unassembled WGS sequence"/>
</dbReference>
<dbReference type="EMBL" id="JANKHO010000086">
    <property type="protein sequence ID" value="KAJ3515654.1"/>
    <property type="molecule type" value="Genomic_DNA"/>
</dbReference>
<name>A0A9W8MZP9_9AGAR</name>
<sequence>MVERSISLFTNSEGIVYLFDSEPVYSLKANKFKTLQHLVPLISSDPTSGRHWFLIDAAWTPSELPKNLAAIHRPFPVYAVSLDEQGYKECRKRHMAVTWFMKPWSNDKFRARLALQNHPQKRVAMAASSPHESRWLIQQAARALYSVDELARRISGTDESSDEVSHQLFMIRRLESNGPTDGDNTFIDFNLKTRTAYSVFTTHFLNAALCHAYSNSLRREAPLLHLCPAACYIVEVSSHTAKDEIGRLTPTDKDRKAP</sequence>
<proteinExistence type="predicted"/>
<keyword evidence="2" id="KW-1185">Reference proteome</keyword>
<accession>A0A9W8MZP9</accession>
<comment type="caution">
    <text evidence="1">The sequence shown here is derived from an EMBL/GenBank/DDBJ whole genome shotgun (WGS) entry which is preliminary data.</text>
</comment>
<reference evidence="1" key="1">
    <citation type="submission" date="2022-07" db="EMBL/GenBank/DDBJ databases">
        <title>Genome Sequence of Agrocybe chaxingu.</title>
        <authorList>
            <person name="Buettner E."/>
        </authorList>
    </citation>
    <scope>NUCLEOTIDE SEQUENCE</scope>
    <source>
        <strain evidence="1">MP-N11</strain>
    </source>
</reference>
<evidence type="ECO:0000313" key="1">
    <source>
        <dbReference type="EMBL" id="KAJ3515654.1"/>
    </source>
</evidence>
<evidence type="ECO:0000313" key="2">
    <source>
        <dbReference type="Proteomes" id="UP001148786"/>
    </source>
</evidence>
<organism evidence="1 2">
    <name type="scientific">Agrocybe chaxingu</name>
    <dbReference type="NCBI Taxonomy" id="84603"/>
    <lineage>
        <taxon>Eukaryota</taxon>
        <taxon>Fungi</taxon>
        <taxon>Dikarya</taxon>
        <taxon>Basidiomycota</taxon>
        <taxon>Agaricomycotina</taxon>
        <taxon>Agaricomycetes</taxon>
        <taxon>Agaricomycetidae</taxon>
        <taxon>Agaricales</taxon>
        <taxon>Agaricineae</taxon>
        <taxon>Strophariaceae</taxon>
        <taxon>Agrocybe</taxon>
    </lineage>
</organism>